<keyword evidence="8" id="KW-1185">Reference proteome</keyword>
<name>A0AA41UID6_9BACT</name>
<dbReference type="Pfam" id="PF02646">
    <property type="entry name" value="RmuC"/>
    <property type="match status" value="1"/>
</dbReference>
<evidence type="ECO:0000256" key="3">
    <source>
        <dbReference type="ARBA" id="ARBA00023054"/>
    </source>
</evidence>
<feature type="coiled-coil region" evidence="5">
    <location>
        <begin position="48"/>
        <end position="128"/>
    </location>
</feature>
<keyword evidence="6" id="KW-1133">Transmembrane helix</keyword>
<evidence type="ECO:0000256" key="1">
    <source>
        <dbReference type="ARBA" id="ARBA00003416"/>
    </source>
</evidence>
<feature type="coiled-coil region" evidence="5">
    <location>
        <begin position="167"/>
        <end position="194"/>
    </location>
</feature>
<evidence type="ECO:0000256" key="6">
    <source>
        <dbReference type="SAM" id="Phobius"/>
    </source>
</evidence>
<dbReference type="RefSeq" id="WP_246905744.1">
    <property type="nucleotide sequence ID" value="NZ_JALJRB010000007.1"/>
</dbReference>
<reference evidence="7" key="1">
    <citation type="submission" date="2022-04" db="EMBL/GenBank/DDBJ databases">
        <title>Desulfatitalea alkaliphila sp. nov., a novel anaerobic sulfate-reducing bacterium isolated from terrestrial mud volcano, Taman Peninsula, Russia.</title>
        <authorList>
            <person name="Khomyakova M.A."/>
            <person name="Merkel A.Y."/>
            <person name="Slobodkin A.I."/>
        </authorList>
    </citation>
    <scope>NUCLEOTIDE SEQUENCE</scope>
    <source>
        <strain evidence="7">M08but</strain>
    </source>
</reference>
<keyword evidence="6" id="KW-0472">Membrane</keyword>
<keyword evidence="6" id="KW-0812">Transmembrane</keyword>
<evidence type="ECO:0000256" key="4">
    <source>
        <dbReference type="ARBA" id="ARBA00023172"/>
    </source>
</evidence>
<organism evidence="7 8">
    <name type="scientific">Desulfatitalea alkaliphila</name>
    <dbReference type="NCBI Taxonomy" id="2929485"/>
    <lineage>
        <taxon>Bacteria</taxon>
        <taxon>Pseudomonadati</taxon>
        <taxon>Thermodesulfobacteriota</taxon>
        <taxon>Desulfobacteria</taxon>
        <taxon>Desulfobacterales</taxon>
        <taxon>Desulfosarcinaceae</taxon>
        <taxon>Desulfatitalea</taxon>
    </lineage>
</organism>
<gene>
    <name evidence="7" type="primary">rmuC</name>
    <name evidence="7" type="ORF">MRX98_08810</name>
</gene>
<evidence type="ECO:0000256" key="2">
    <source>
        <dbReference type="ARBA" id="ARBA00009840"/>
    </source>
</evidence>
<keyword evidence="4" id="KW-0233">DNA recombination</keyword>
<evidence type="ECO:0000313" key="7">
    <source>
        <dbReference type="EMBL" id="MCJ8500670.1"/>
    </source>
</evidence>
<sequence>MFPNLSDPYWLGAVFGGCLMGALVAGLVVRSRLRVAWRRQLHRDARALDVLEERLATAQNYVLDLRERLTERQEAVDQWQERCNALRVRVAELETVLDQERKQGEEKLALLQDARKQLQSEFQVLAQRIFEEKGGQLVERHQTAFHHLIDPLRDQIERFKRRVEDVYDKETRDRVALQAEIQNLKSLNQRIGQEALNLTRALKGDSKTRGNWGEVVLARVLEAAGLQKGREFDTQVALRDRDGRRFIPDAVVRLPEGRDVVIDAKVSLNSYEAYQRSETAAERELHLERHVQSLRRHIQSLAAKNYTDLEGLFSPDFALMFVPIEAAFLAAVEKDGTLFTEALENNVVVVTPSTLLVTLRVIAHMWRQVYQSRHALEIARRAGALYDKFVGFVEALQEVGQMLDRARGAYHTAHDRLVSGNGNLVRRTEALKALGAKAAKSLPPSLVEKAGEARSDADTDE</sequence>
<feature type="transmembrane region" description="Helical" evidence="6">
    <location>
        <begin position="12"/>
        <end position="29"/>
    </location>
</feature>
<protein>
    <submittedName>
        <fullName evidence="7">DNA recombination protein RmuC</fullName>
    </submittedName>
</protein>
<comment type="function">
    <text evidence="1">Involved in DNA recombination.</text>
</comment>
<dbReference type="AlphaFoldDB" id="A0AA41UID6"/>
<comment type="caution">
    <text evidence="7">The sequence shown here is derived from an EMBL/GenBank/DDBJ whole genome shotgun (WGS) entry which is preliminary data.</text>
</comment>
<dbReference type="EMBL" id="JALJRB010000007">
    <property type="protein sequence ID" value="MCJ8500670.1"/>
    <property type="molecule type" value="Genomic_DNA"/>
</dbReference>
<dbReference type="GO" id="GO:0006310">
    <property type="term" value="P:DNA recombination"/>
    <property type="evidence" value="ECO:0007669"/>
    <property type="project" value="UniProtKB-KW"/>
</dbReference>
<evidence type="ECO:0000256" key="5">
    <source>
        <dbReference type="SAM" id="Coils"/>
    </source>
</evidence>
<comment type="similarity">
    <text evidence="2">Belongs to the RmuC family.</text>
</comment>
<dbReference type="PANTHER" id="PTHR30563:SF0">
    <property type="entry name" value="DNA RECOMBINATION PROTEIN RMUC"/>
    <property type="match status" value="1"/>
</dbReference>
<evidence type="ECO:0000313" key="8">
    <source>
        <dbReference type="Proteomes" id="UP001165427"/>
    </source>
</evidence>
<proteinExistence type="inferred from homology"/>
<accession>A0AA41UID6</accession>
<dbReference type="InterPro" id="IPR003798">
    <property type="entry name" value="DNA_recombination_RmuC"/>
</dbReference>
<dbReference type="Proteomes" id="UP001165427">
    <property type="component" value="Unassembled WGS sequence"/>
</dbReference>
<keyword evidence="3 5" id="KW-0175">Coiled coil</keyword>
<dbReference type="PANTHER" id="PTHR30563">
    <property type="entry name" value="DNA RECOMBINATION PROTEIN RMUC"/>
    <property type="match status" value="1"/>
</dbReference>